<organism evidence="7 8">
    <name type="scientific">Pelomonas nitida</name>
    <dbReference type="NCBI Taxonomy" id="3299027"/>
    <lineage>
        <taxon>Bacteria</taxon>
        <taxon>Pseudomonadati</taxon>
        <taxon>Pseudomonadota</taxon>
        <taxon>Betaproteobacteria</taxon>
        <taxon>Burkholderiales</taxon>
        <taxon>Sphaerotilaceae</taxon>
        <taxon>Roseateles</taxon>
    </lineage>
</organism>
<dbReference type="PANTHER" id="PTHR45138">
    <property type="entry name" value="REGULATORY COMPONENTS OF SENSORY TRANSDUCTION SYSTEM"/>
    <property type="match status" value="1"/>
</dbReference>
<protein>
    <recommendedName>
        <fullName evidence="1">diguanylate cyclase</fullName>
        <ecNumber evidence="1">2.7.7.65</ecNumber>
    </recommendedName>
</protein>
<accession>A0ABW7G2X6</accession>
<evidence type="ECO:0000256" key="2">
    <source>
        <dbReference type="ARBA" id="ARBA00034247"/>
    </source>
</evidence>
<dbReference type="InterPro" id="IPR050469">
    <property type="entry name" value="Diguanylate_Cyclase"/>
</dbReference>
<comment type="caution">
    <text evidence="7">The sequence shown here is derived from an EMBL/GenBank/DDBJ whole genome shotgun (WGS) entry which is preliminary data.</text>
</comment>
<dbReference type="Pfam" id="PF00072">
    <property type="entry name" value="Response_reg"/>
    <property type="match status" value="1"/>
</dbReference>
<dbReference type="EC" id="2.7.7.65" evidence="1"/>
<dbReference type="PANTHER" id="PTHR45138:SF9">
    <property type="entry name" value="DIGUANYLATE CYCLASE DGCM-RELATED"/>
    <property type="match status" value="1"/>
</dbReference>
<feature type="modified residue" description="4-aspartylphosphate" evidence="3">
    <location>
        <position position="53"/>
    </location>
</feature>
<proteinExistence type="predicted"/>
<dbReference type="Gene3D" id="3.30.70.270">
    <property type="match status" value="1"/>
</dbReference>
<dbReference type="GO" id="GO:0052621">
    <property type="term" value="F:diguanylate cyclase activity"/>
    <property type="evidence" value="ECO:0007669"/>
    <property type="project" value="UniProtKB-EC"/>
</dbReference>
<sequence length="323" mass="34506">MRTPELLLVDDDPAMIQVMAKVLHGIGRLRFATSGPLALQKMAELPPDLVLLDGDMPEMDGFEVCRRMKADPALQDIPVIFVTGMSSTAEELHGLEVGASDFITKPISEPLLIARTRTQLRVKALTDQLREVAATDGLTGLSNRRAFDEALQREWARAQRSGRPLALLMLDVDHFKAYNDHYGHPAGDDCLRQVAQCLQASMQRRTDMVARYGGEEFAALLPETDTPGAHGVATAIHGQLHALALPHQASQTAPQVTVSIGIGTFGPRALGWQADLANPDPASLVKAADSALYAAKAAGRARSAHQDVPDAHAATADGPGAAP</sequence>
<dbReference type="SMART" id="SM00448">
    <property type="entry name" value="REC"/>
    <property type="match status" value="1"/>
</dbReference>
<evidence type="ECO:0000256" key="3">
    <source>
        <dbReference type="PROSITE-ProRule" id="PRU00169"/>
    </source>
</evidence>
<dbReference type="EMBL" id="JBIGIA010000003">
    <property type="protein sequence ID" value="MFG6456286.1"/>
    <property type="molecule type" value="Genomic_DNA"/>
</dbReference>
<dbReference type="NCBIfam" id="TIGR00254">
    <property type="entry name" value="GGDEF"/>
    <property type="match status" value="1"/>
</dbReference>
<keyword evidence="7" id="KW-0808">Transferase</keyword>
<dbReference type="InterPro" id="IPR000160">
    <property type="entry name" value="GGDEF_dom"/>
</dbReference>
<feature type="domain" description="GGDEF" evidence="6">
    <location>
        <begin position="163"/>
        <end position="308"/>
    </location>
</feature>
<feature type="compositionally biased region" description="Low complexity" evidence="4">
    <location>
        <begin position="311"/>
        <end position="323"/>
    </location>
</feature>
<gene>
    <name evidence="7" type="ORF">ACG00X_05530</name>
</gene>
<evidence type="ECO:0000313" key="8">
    <source>
        <dbReference type="Proteomes" id="UP001606305"/>
    </source>
</evidence>
<dbReference type="SMART" id="SM00267">
    <property type="entry name" value="GGDEF"/>
    <property type="match status" value="1"/>
</dbReference>
<keyword evidence="3" id="KW-0597">Phosphoprotein</keyword>
<dbReference type="SUPFAM" id="SSF55073">
    <property type="entry name" value="Nucleotide cyclase"/>
    <property type="match status" value="1"/>
</dbReference>
<dbReference type="InterPro" id="IPR029787">
    <property type="entry name" value="Nucleotide_cyclase"/>
</dbReference>
<dbReference type="InterPro" id="IPR001789">
    <property type="entry name" value="Sig_transdc_resp-reg_receiver"/>
</dbReference>
<evidence type="ECO:0000259" key="5">
    <source>
        <dbReference type="PROSITE" id="PS50110"/>
    </source>
</evidence>
<dbReference type="Gene3D" id="3.40.50.2300">
    <property type="match status" value="1"/>
</dbReference>
<dbReference type="RefSeq" id="WP_394487010.1">
    <property type="nucleotide sequence ID" value="NZ_JBIGIA010000003.1"/>
</dbReference>
<dbReference type="SUPFAM" id="SSF52172">
    <property type="entry name" value="CheY-like"/>
    <property type="match status" value="1"/>
</dbReference>
<evidence type="ECO:0000259" key="6">
    <source>
        <dbReference type="PROSITE" id="PS50887"/>
    </source>
</evidence>
<name>A0ABW7G2X6_9BURK</name>
<keyword evidence="8" id="KW-1185">Reference proteome</keyword>
<feature type="domain" description="Response regulatory" evidence="5">
    <location>
        <begin position="5"/>
        <end position="120"/>
    </location>
</feature>
<dbReference type="InterPro" id="IPR043128">
    <property type="entry name" value="Rev_trsase/Diguanyl_cyclase"/>
</dbReference>
<dbReference type="Pfam" id="PF00990">
    <property type="entry name" value="GGDEF"/>
    <property type="match status" value="1"/>
</dbReference>
<reference evidence="7 8" key="1">
    <citation type="submission" date="2024-09" db="EMBL/GenBank/DDBJ databases">
        <title>Novel species of the genus Pelomonas and Roseateles isolated from streams.</title>
        <authorList>
            <person name="Lu H."/>
        </authorList>
    </citation>
    <scope>NUCLEOTIDE SEQUENCE [LARGE SCALE GENOMIC DNA]</scope>
    <source>
        <strain evidence="7 8">BYS96W</strain>
    </source>
</reference>
<dbReference type="InterPro" id="IPR011006">
    <property type="entry name" value="CheY-like_superfamily"/>
</dbReference>
<dbReference type="PROSITE" id="PS50887">
    <property type="entry name" value="GGDEF"/>
    <property type="match status" value="1"/>
</dbReference>
<dbReference type="Proteomes" id="UP001606305">
    <property type="component" value="Unassembled WGS sequence"/>
</dbReference>
<dbReference type="PROSITE" id="PS50110">
    <property type="entry name" value="RESPONSE_REGULATORY"/>
    <property type="match status" value="1"/>
</dbReference>
<comment type="catalytic activity">
    <reaction evidence="2">
        <text>2 GTP = 3',3'-c-di-GMP + 2 diphosphate</text>
        <dbReference type="Rhea" id="RHEA:24898"/>
        <dbReference type="ChEBI" id="CHEBI:33019"/>
        <dbReference type="ChEBI" id="CHEBI:37565"/>
        <dbReference type="ChEBI" id="CHEBI:58805"/>
        <dbReference type="EC" id="2.7.7.65"/>
    </reaction>
</comment>
<evidence type="ECO:0000313" key="7">
    <source>
        <dbReference type="EMBL" id="MFG6456286.1"/>
    </source>
</evidence>
<evidence type="ECO:0000256" key="1">
    <source>
        <dbReference type="ARBA" id="ARBA00012528"/>
    </source>
</evidence>
<feature type="region of interest" description="Disordered" evidence="4">
    <location>
        <begin position="296"/>
        <end position="323"/>
    </location>
</feature>
<evidence type="ECO:0000256" key="4">
    <source>
        <dbReference type="SAM" id="MobiDB-lite"/>
    </source>
</evidence>
<dbReference type="CDD" id="cd01949">
    <property type="entry name" value="GGDEF"/>
    <property type="match status" value="1"/>
</dbReference>
<keyword evidence="7" id="KW-0548">Nucleotidyltransferase</keyword>